<dbReference type="Proteomes" id="UP000242869">
    <property type="component" value="Unassembled WGS sequence"/>
</dbReference>
<dbReference type="RefSeq" id="WP_091197567.1">
    <property type="nucleotide sequence ID" value="NZ_FOVE01000023.1"/>
</dbReference>
<dbReference type="AlphaFoldDB" id="A0A1I5D8V6"/>
<dbReference type="Gene3D" id="3.40.220.10">
    <property type="entry name" value="Leucine Aminopeptidase, subunit E, domain 1"/>
    <property type="match status" value="1"/>
</dbReference>
<organism evidence="2 3">
    <name type="scientific">Formivibrio citricus</name>
    <dbReference type="NCBI Taxonomy" id="83765"/>
    <lineage>
        <taxon>Bacteria</taxon>
        <taxon>Pseudomonadati</taxon>
        <taxon>Pseudomonadota</taxon>
        <taxon>Betaproteobacteria</taxon>
        <taxon>Neisseriales</taxon>
        <taxon>Chitinibacteraceae</taxon>
        <taxon>Formivibrio</taxon>
    </lineage>
</organism>
<evidence type="ECO:0000313" key="2">
    <source>
        <dbReference type="EMBL" id="SFN95642.1"/>
    </source>
</evidence>
<feature type="domain" description="Macro" evidence="1">
    <location>
        <begin position="1"/>
        <end position="169"/>
    </location>
</feature>
<dbReference type="STRING" id="83765.SAMN05660284_02609"/>
<dbReference type="OrthoDB" id="6194521at2"/>
<dbReference type="PROSITE" id="PS51154">
    <property type="entry name" value="MACRO"/>
    <property type="match status" value="1"/>
</dbReference>
<dbReference type="EMBL" id="FOVE01000023">
    <property type="protein sequence ID" value="SFN95642.1"/>
    <property type="molecule type" value="Genomic_DNA"/>
</dbReference>
<dbReference type="PANTHER" id="PTHR11106:SF27">
    <property type="entry name" value="MACRO DOMAIN-CONTAINING PROTEIN"/>
    <property type="match status" value="1"/>
</dbReference>
<dbReference type="SUPFAM" id="SSF52949">
    <property type="entry name" value="Macro domain-like"/>
    <property type="match status" value="1"/>
</dbReference>
<dbReference type="InterPro" id="IPR043472">
    <property type="entry name" value="Macro_dom-like"/>
</dbReference>
<dbReference type="InterPro" id="IPR002589">
    <property type="entry name" value="Macro_dom"/>
</dbReference>
<sequence length="169" mass="17682">MTAILTCIQGDLLAQDDCDAIVNAANAELLPGGGVCGAIHDAAGPELARYCAGLGSIAVGGAVATPGFNLKQRWVIHACGPRYGFDRPSDKLLADAFRNALDAAERKQVKRIAFPAISTGIYGYPLDEAARVTVAAIRACLPALGSVEEVRLVLRDAQTWRVFGAEVGC</sequence>
<keyword evidence="3" id="KW-1185">Reference proteome</keyword>
<evidence type="ECO:0000259" key="1">
    <source>
        <dbReference type="PROSITE" id="PS51154"/>
    </source>
</evidence>
<dbReference type="PANTHER" id="PTHR11106">
    <property type="entry name" value="GANGLIOSIDE INDUCED DIFFERENTIATION ASSOCIATED PROTEIN 2-RELATED"/>
    <property type="match status" value="1"/>
</dbReference>
<evidence type="ECO:0000313" key="3">
    <source>
        <dbReference type="Proteomes" id="UP000242869"/>
    </source>
</evidence>
<name>A0A1I5D8V6_9NEIS</name>
<accession>A0A1I5D8V6</accession>
<gene>
    <name evidence="2" type="ORF">SAMN05660284_02609</name>
</gene>
<dbReference type="SMART" id="SM00506">
    <property type="entry name" value="A1pp"/>
    <property type="match status" value="1"/>
</dbReference>
<reference evidence="3" key="1">
    <citation type="submission" date="2016-10" db="EMBL/GenBank/DDBJ databases">
        <authorList>
            <person name="Varghese N."/>
            <person name="Submissions S."/>
        </authorList>
    </citation>
    <scope>NUCLEOTIDE SEQUENCE [LARGE SCALE GENOMIC DNA]</scope>
    <source>
        <strain evidence="3">DSM 6150</strain>
    </source>
</reference>
<proteinExistence type="predicted"/>
<dbReference type="Pfam" id="PF01661">
    <property type="entry name" value="Macro"/>
    <property type="match status" value="1"/>
</dbReference>
<protein>
    <submittedName>
        <fullName evidence="2">O-acetyl-ADP-ribose deacetylase (Regulator of RNase III), contains Macro domain</fullName>
    </submittedName>
</protein>